<keyword evidence="4 7" id="KW-0009">Actin-binding</keyword>
<proteinExistence type="inferred from homology"/>
<dbReference type="InterPro" id="IPR005455">
    <property type="entry name" value="PFN_euk"/>
</dbReference>
<sequence length="131" mass="13769">MSWQAYVDVQLLATGKIKEAAILALANTGVWAQSAGFNANTQETIRTRINALNAGGGETGGITVGGIKYMFTRATDRSLYGTKKLDDGPHGIVVTKTTQAFIVAKYSPPIQAGEATPVVEGLADYLSSVGY</sequence>
<dbReference type="STRING" id="436010.A0A166KTZ5"/>
<dbReference type="PRINTS" id="PR00392">
    <property type="entry name" value="PROFILIN"/>
</dbReference>
<dbReference type="EMBL" id="KV417541">
    <property type="protein sequence ID" value="KZP22249.1"/>
    <property type="molecule type" value="Genomic_DNA"/>
</dbReference>
<reference evidence="8" key="1">
    <citation type="journal article" date="2016" name="Mol. Biol. Evol.">
        <title>Comparative Genomics of Early-Diverging Mushroom-Forming Fungi Provides Insights into the Origins of Lignocellulose Decay Capabilities.</title>
        <authorList>
            <person name="Nagy L.G."/>
            <person name="Riley R."/>
            <person name="Tritt A."/>
            <person name="Adam C."/>
            <person name="Daum C."/>
            <person name="Floudas D."/>
            <person name="Sun H."/>
            <person name="Yadav J.S."/>
            <person name="Pangilinan J."/>
            <person name="Larsson K.H."/>
            <person name="Matsuura K."/>
            <person name="Barry K."/>
            <person name="Labutti K."/>
            <person name="Kuo R."/>
            <person name="Ohm R.A."/>
            <person name="Bhattacharya S.S."/>
            <person name="Shirouzu T."/>
            <person name="Yoshinaga Y."/>
            <person name="Martin F.M."/>
            <person name="Grigoriev I.V."/>
            <person name="Hibbett D.S."/>
        </authorList>
    </citation>
    <scope>NUCLEOTIDE SEQUENCE [LARGE SCALE GENOMIC DNA]</scope>
    <source>
        <strain evidence="8">CBS 109695</strain>
    </source>
</reference>
<dbReference type="OrthoDB" id="421374at2759"/>
<evidence type="ECO:0000256" key="2">
    <source>
        <dbReference type="ARBA" id="ARBA00010058"/>
    </source>
</evidence>
<dbReference type="SUPFAM" id="SSF55770">
    <property type="entry name" value="Profilin (actin-binding protein)"/>
    <property type="match status" value="1"/>
</dbReference>
<dbReference type="CDD" id="cd00148">
    <property type="entry name" value="PROF"/>
    <property type="match status" value="1"/>
</dbReference>
<evidence type="ECO:0000256" key="1">
    <source>
        <dbReference type="ARBA" id="ARBA00004245"/>
    </source>
</evidence>
<dbReference type="Gene3D" id="3.30.450.30">
    <property type="entry name" value="Dynein light chain 2a, cytoplasmic"/>
    <property type="match status" value="1"/>
</dbReference>
<dbReference type="PANTHER" id="PTHR11604:SF0">
    <property type="entry name" value="PROFILIN"/>
    <property type="match status" value="1"/>
</dbReference>
<comment type="subcellular location">
    <subcellularLocation>
        <location evidence="1">Cytoplasm</location>
        <location evidence="1">Cytoskeleton</location>
    </subcellularLocation>
</comment>
<keyword evidence="5 6" id="KW-0206">Cytoskeleton</keyword>
<evidence type="ECO:0000256" key="3">
    <source>
        <dbReference type="ARBA" id="ARBA00022490"/>
    </source>
</evidence>
<evidence type="ECO:0000256" key="6">
    <source>
        <dbReference type="RuleBase" id="RU003908"/>
    </source>
</evidence>
<accession>A0A166KTZ5</accession>
<dbReference type="GO" id="GO:0005856">
    <property type="term" value="C:cytoskeleton"/>
    <property type="evidence" value="ECO:0007669"/>
    <property type="project" value="UniProtKB-SubCell"/>
</dbReference>
<dbReference type="PRINTS" id="PR01640">
    <property type="entry name" value="PROFILINPLNT"/>
</dbReference>
<dbReference type="GO" id="GO:0003785">
    <property type="term" value="F:actin monomer binding"/>
    <property type="evidence" value="ECO:0007669"/>
    <property type="project" value="TreeGrafter"/>
</dbReference>
<comment type="function">
    <text evidence="6">Binds to actin and affects the structure of the cytoskeleton. At high concentrations, profilin prevents the polymerization of actin, whereas it enhances it at low concentrations.</text>
</comment>
<gene>
    <name evidence="8" type="ORF">FIBSPDRAFT_824936</name>
</gene>
<dbReference type="InterPro" id="IPR048278">
    <property type="entry name" value="PFN"/>
</dbReference>
<dbReference type="InterPro" id="IPR036140">
    <property type="entry name" value="PFN_sf"/>
</dbReference>
<dbReference type="PANTHER" id="PTHR11604">
    <property type="entry name" value="PROFILIN"/>
    <property type="match status" value="1"/>
</dbReference>
<organism evidence="8">
    <name type="scientific">Athelia psychrophila</name>
    <dbReference type="NCBI Taxonomy" id="1759441"/>
    <lineage>
        <taxon>Eukaryota</taxon>
        <taxon>Fungi</taxon>
        <taxon>Dikarya</taxon>
        <taxon>Basidiomycota</taxon>
        <taxon>Agaricomycotina</taxon>
        <taxon>Agaricomycetes</taxon>
        <taxon>Agaricomycetidae</taxon>
        <taxon>Atheliales</taxon>
        <taxon>Atheliaceae</taxon>
        <taxon>Athelia</taxon>
    </lineage>
</organism>
<dbReference type="Pfam" id="PF00235">
    <property type="entry name" value="Profilin"/>
    <property type="match status" value="1"/>
</dbReference>
<name>A0A166KTZ5_9AGAM</name>
<keyword evidence="3" id="KW-0963">Cytoplasm</keyword>
<comment type="similarity">
    <text evidence="2 7">Belongs to the profilin family.</text>
</comment>
<dbReference type="AlphaFoldDB" id="A0A166KTZ5"/>
<evidence type="ECO:0000256" key="7">
    <source>
        <dbReference type="RuleBase" id="RU003909"/>
    </source>
</evidence>
<evidence type="ECO:0000256" key="4">
    <source>
        <dbReference type="ARBA" id="ARBA00023203"/>
    </source>
</evidence>
<dbReference type="InterPro" id="IPR027310">
    <property type="entry name" value="Profilin_CS"/>
</dbReference>
<evidence type="ECO:0000256" key="5">
    <source>
        <dbReference type="ARBA" id="ARBA00023212"/>
    </source>
</evidence>
<dbReference type="SMART" id="SM00392">
    <property type="entry name" value="PROF"/>
    <property type="match status" value="1"/>
</dbReference>
<comment type="subunit">
    <text evidence="6">Occurs in many kinds of cells as a complex with monomeric actin in a 1:1 ratio.</text>
</comment>
<dbReference type="PROSITE" id="PS00414">
    <property type="entry name" value="PROFILIN"/>
    <property type="match status" value="1"/>
</dbReference>
<evidence type="ECO:0000313" key="8">
    <source>
        <dbReference type="EMBL" id="KZP22249.1"/>
    </source>
</evidence>
<protein>
    <recommendedName>
        <fullName evidence="7">Profilin</fullName>
    </recommendedName>
</protein>
<dbReference type="GO" id="GO:0005938">
    <property type="term" value="C:cell cortex"/>
    <property type="evidence" value="ECO:0007669"/>
    <property type="project" value="TreeGrafter"/>
</dbReference>